<feature type="domain" description="Tyr recombinase" evidence="7">
    <location>
        <begin position="235"/>
        <end position="440"/>
    </location>
</feature>
<dbReference type="Pfam" id="PF00589">
    <property type="entry name" value="Phage_integrase"/>
    <property type="match status" value="1"/>
</dbReference>
<dbReference type="InterPro" id="IPR050090">
    <property type="entry name" value="Tyrosine_recombinase_XerCD"/>
</dbReference>
<evidence type="ECO:0000259" key="7">
    <source>
        <dbReference type="PROSITE" id="PS51898"/>
    </source>
</evidence>
<sequence length="455" mass="47990">MNDRPDSEPISDVLVVWESVSAPGTGDEVPAAGAGAGAGDEMPAPGASDGEPDPGTGDGVPTPGAGDQVTLAGDGSWPGVDDAAAFQRLVMEWLTQYANQGTRQTYAYALGIPQEWAVWSPTQPSDAATSLAGGAAAGVVRAKPPAAQSGLLYDLAWFRWCAGRAMDPREATGAHVKAWLHTLDAAGASKRTRQRMLSTLSAFYAYLTEVGAVPANPAALNRSRLGLNRSARDASPTIRLTATQLKALLDAAAHLPNRTRHRNLYAARAVAVVALLTLGLRVSELVGLDRDNLMVSGGEPMLRVLGKGGVHREVYLTELASAALETYLAERDRTAEATAPAVRGRTNAAVTPLIATRDGGRCSRFDMNALLRRIAVQAGPALADVADRIHPHALRHAYVTIALEQEARIQHIQADVGHASIATTQYYDRNRRTRATTAADLVEAAIQAASPTPED</sequence>
<evidence type="ECO:0000256" key="3">
    <source>
        <dbReference type="ARBA" id="ARBA00023125"/>
    </source>
</evidence>
<dbReference type="Gene3D" id="1.10.150.130">
    <property type="match status" value="1"/>
</dbReference>
<organism evidence="9 10">
    <name type="scientific">Kribbella voronezhensis</name>
    <dbReference type="NCBI Taxonomy" id="2512212"/>
    <lineage>
        <taxon>Bacteria</taxon>
        <taxon>Bacillati</taxon>
        <taxon>Actinomycetota</taxon>
        <taxon>Actinomycetes</taxon>
        <taxon>Propionibacteriales</taxon>
        <taxon>Kribbellaceae</taxon>
        <taxon>Kribbella</taxon>
    </lineage>
</organism>
<dbReference type="SUPFAM" id="SSF56349">
    <property type="entry name" value="DNA breaking-rejoining enzymes"/>
    <property type="match status" value="1"/>
</dbReference>
<dbReference type="InterPro" id="IPR010998">
    <property type="entry name" value="Integrase_recombinase_N"/>
</dbReference>
<feature type="compositionally biased region" description="Low complexity" evidence="6">
    <location>
        <begin position="26"/>
        <end position="67"/>
    </location>
</feature>
<dbReference type="InterPro" id="IPR011010">
    <property type="entry name" value="DNA_brk_join_enz"/>
</dbReference>
<name>A0A4R7SYK7_9ACTN</name>
<dbReference type="PROSITE" id="PS51898">
    <property type="entry name" value="TYR_RECOMBINASE"/>
    <property type="match status" value="1"/>
</dbReference>
<dbReference type="PANTHER" id="PTHR30349:SF41">
    <property type="entry name" value="INTEGRASE_RECOMBINASE PROTEIN MJ0367-RELATED"/>
    <property type="match status" value="1"/>
</dbReference>
<comment type="similarity">
    <text evidence="1">Belongs to the 'phage' integrase family.</text>
</comment>
<dbReference type="InterPro" id="IPR044068">
    <property type="entry name" value="CB"/>
</dbReference>
<dbReference type="GO" id="GO:0006310">
    <property type="term" value="P:DNA recombination"/>
    <property type="evidence" value="ECO:0007669"/>
    <property type="project" value="UniProtKB-KW"/>
</dbReference>
<keyword evidence="10" id="KW-1185">Reference proteome</keyword>
<evidence type="ECO:0000256" key="1">
    <source>
        <dbReference type="ARBA" id="ARBA00008857"/>
    </source>
</evidence>
<keyword evidence="2" id="KW-0229">DNA integration</keyword>
<dbReference type="GO" id="GO:0015074">
    <property type="term" value="P:DNA integration"/>
    <property type="evidence" value="ECO:0007669"/>
    <property type="project" value="UniProtKB-KW"/>
</dbReference>
<accession>A0A4R7SYK7</accession>
<dbReference type="RefSeq" id="WP_238158556.1">
    <property type="nucleotide sequence ID" value="NZ_SOCE01000002.1"/>
</dbReference>
<protein>
    <submittedName>
        <fullName evidence="9">Site-specific recombinase XerD</fullName>
    </submittedName>
</protein>
<dbReference type="AlphaFoldDB" id="A0A4R7SYK7"/>
<evidence type="ECO:0000256" key="6">
    <source>
        <dbReference type="SAM" id="MobiDB-lite"/>
    </source>
</evidence>
<feature type="domain" description="Core-binding (CB)" evidence="8">
    <location>
        <begin position="84"/>
        <end position="208"/>
    </location>
</feature>
<feature type="region of interest" description="Disordered" evidence="6">
    <location>
        <begin position="18"/>
        <end position="76"/>
    </location>
</feature>
<proteinExistence type="inferred from homology"/>
<dbReference type="GO" id="GO:0003677">
    <property type="term" value="F:DNA binding"/>
    <property type="evidence" value="ECO:0007669"/>
    <property type="project" value="UniProtKB-UniRule"/>
</dbReference>
<evidence type="ECO:0000256" key="2">
    <source>
        <dbReference type="ARBA" id="ARBA00022908"/>
    </source>
</evidence>
<dbReference type="PROSITE" id="PS51900">
    <property type="entry name" value="CB"/>
    <property type="match status" value="1"/>
</dbReference>
<dbReference type="Pfam" id="PF02899">
    <property type="entry name" value="Phage_int_SAM_1"/>
    <property type="match status" value="1"/>
</dbReference>
<evidence type="ECO:0000256" key="4">
    <source>
        <dbReference type="ARBA" id="ARBA00023172"/>
    </source>
</evidence>
<dbReference type="PANTHER" id="PTHR30349">
    <property type="entry name" value="PHAGE INTEGRASE-RELATED"/>
    <property type="match status" value="1"/>
</dbReference>
<evidence type="ECO:0000313" key="9">
    <source>
        <dbReference type="EMBL" id="TDU84482.1"/>
    </source>
</evidence>
<dbReference type="Proteomes" id="UP000295151">
    <property type="component" value="Unassembled WGS sequence"/>
</dbReference>
<dbReference type="InterPro" id="IPR004107">
    <property type="entry name" value="Integrase_SAM-like_N"/>
</dbReference>
<reference evidence="9 10" key="1">
    <citation type="submission" date="2019-03" db="EMBL/GenBank/DDBJ databases">
        <title>Genomic Encyclopedia of Type Strains, Phase III (KMG-III): the genomes of soil and plant-associated and newly described type strains.</title>
        <authorList>
            <person name="Whitman W."/>
        </authorList>
    </citation>
    <scope>NUCLEOTIDE SEQUENCE [LARGE SCALE GENOMIC DNA]</scope>
    <source>
        <strain evidence="9 10">VKM Ac-2575</strain>
    </source>
</reference>
<dbReference type="InterPro" id="IPR013762">
    <property type="entry name" value="Integrase-like_cat_sf"/>
</dbReference>
<dbReference type="InterPro" id="IPR002104">
    <property type="entry name" value="Integrase_catalytic"/>
</dbReference>
<evidence type="ECO:0000256" key="5">
    <source>
        <dbReference type="PROSITE-ProRule" id="PRU01248"/>
    </source>
</evidence>
<keyword evidence="4" id="KW-0233">DNA recombination</keyword>
<dbReference type="Gene3D" id="1.10.443.10">
    <property type="entry name" value="Intergrase catalytic core"/>
    <property type="match status" value="1"/>
</dbReference>
<evidence type="ECO:0000259" key="8">
    <source>
        <dbReference type="PROSITE" id="PS51900"/>
    </source>
</evidence>
<evidence type="ECO:0000313" key="10">
    <source>
        <dbReference type="Proteomes" id="UP000295151"/>
    </source>
</evidence>
<gene>
    <name evidence="9" type="ORF">EV138_6953</name>
</gene>
<dbReference type="EMBL" id="SOCE01000002">
    <property type="protein sequence ID" value="TDU84482.1"/>
    <property type="molecule type" value="Genomic_DNA"/>
</dbReference>
<keyword evidence="3 5" id="KW-0238">DNA-binding</keyword>
<comment type="caution">
    <text evidence="9">The sequence shown here is derived from an EMBL/GenBank/DDBJ whole genome shotgun (WGS) entry which is preliminary data.</text>
</comment>